<reference evidence="2 3" key="1">
    <citation type="submission" date="2019-06" db="EMBL/GenBank/DDBJ databases">
        <title>Analysis of the biodiversity of Brassica napus bacterial endophytes for the selection of potential efficient biofertilizers for rapeseed crops.</title>
        <authorList>
            <person name="Jimenez-Gomez A."/>
            <person name="Saati-Santamaria Z."/>
            <person name="Menendez E."/>
            <person name="Rivas R."/>
            <person name="Mateos P.F."/>
            <person name="Velazquez E."/>
            <person name="Garcia-Fraile P."/>
        </authorList>
    </citation>
    <scope>NUCLEOTIDE SEQUENCE [LARGE SCALE GENOMIC DNA]</scope>
    <source>
        <strain evidence="2 3">CDVBN10</strain>
    </source>
</reference>
<name>A0A7V8RHZ6_9PSED</name>
<sequence length="243" mass="28013">MHIRTLILSQLFVKEQLKEPIAFFWIMVSPCALFYLLAATRQDLNYFTGDYTLTTSWFYAYISSSVALFGFSFYIVGRRESGFIRSFIYSAQAKSLFLRSHLLAYSLISILYCTVFYLITRPAFGDYEFYELIIIVTRFYLSFMLFCVIGLLLTLLPIDFQNSNTTFSILSFCMLVLGMMGANDTDKITSIMNIGNPLALAYRIMTEGGLRNPYSSLLIILAFGLSYKLTKNHLRINPVWSRY</sequence>
<dbReference type="Proteomes" id="UP000572407">
    <property type="component" value="Unassembled WGS sequence"/>
</dbReference>
<dbReference type="AlphaFoldDB" id="A0A7V8RHZ6"/>
<proteinExistence type="predicted"/>
<feature type="transmembrane region" description="Helical" evidence="1">
    <location>
        <begin position="213"/>
        <end position="230"/>
    </location>
</feature>
<evidence type="ECO:0000313" key="2">
    <source>
        <dbReference type="EMBL" id="MBA1376844.1"/>
    </source>
</evidence>
<feature type="transmembrane region" description="Helical" evidence="1">
    <location>
        <begin position="58"/>
        <end position="76"/>
    </location>
</feature>
<keyword evidence="1" id="KW-1133">Transmembrane helix</keyword>
<protein>
    <submittedName>
        <fullName evidence="2">ABC transporter permease</fullName>
    </submittedName>
</protein>
<keyword evidence="1" id="KW-0812">Transmembrane</keyword>
<dbReference type="RefSeq" id="WP_181286776.1">
    <property type="nucleotide sequence ID" value="NZ_VDLV01000004.1"/>
</dbReference>
<keyword evidence="1" id="KW-0472">Membrane</keyword>
<evidence type="ECO:0000313" key="3">
    <source>
        <dbReference type="Proteomes" id="UP000572407"/>
    </source>
</evidence>
<dbReference type="EMBL" id="VDLV01000004">
    <property type="protein sequence ID" value="MBA1376844.1"/>
    <property type="molecule type" value="Genomic_DNA"/>
</dbReference>
<accession>A0A7V8RHZ6</accession>
<feature type="transmembrane region" description="Helical" evidence="1">
    <location>
        <begin position="139"/>
        <end position="158"/>
    </location>
</feature>
<gene>
    <name evidence="2" type="ORF">FHK92_03265</name>
</gene>
<organism evidence="2 3">
    <name type="scientific">Pseudomonas brassicacearum subsp. neoaurantiaca</name>
    <dbReference type="NCBI Taxonomy" id="494916"/>
    <lineage>
        <taxon>Bacteria</taxon>
        <taxon>Pseudomonadati</taxon>
        <taxon>Pseudomonadota</taxon>
        <taxon>Gammaproteobacteria</taxon>
        <taxon>Pseudomonadales</taxon>
        <taxon>Pseudomonadaceae</taxon>
        <taxon>Pseudomonas</taxon>
    </lineage>
</organism>
<feature type="transmembrane region" description="Helical" evidence="1">
    <location>
        <begin position="21"/>
        <end position="38"/>
    </location>
</feature>
<comment type="caution">
    <text evidence="2">The sequence shown here is derived from an EMBL/GenBank/DDBJ whole genome shotgun (WGS) entry which is preliminary data.</text>
</comment>
<evidence type="ECO:0000256" key="1">
    <source>
        <dbReference type="SAM" id="Phobius"/>
    </source>
</evidence>
<feature type="transmembrane region" description="Helical" evidence="1">
    <location>
        <begin position="165"/>
        <end position="182"/>
    </location>
</feature>
<feature type="transmembrane region" description="Helical" evidence="1">
    <location>
        <begin position="96"/>
        <end position="119"/>
    </location>
</feature>